<evidence type="ECO:0000313" key="2">
    <source>
        <dbReference type="Proteomes" id="UP000195667"/>
    </source>
</evidence>
<dbReference type="AlphaFoldDB" id="A0A1R4H9U0"/>
<organism evidence="1 2">
    <name type="scientific">Crenothrix polyspora</name>
    <dbReference type="NCBI Taxonomy" id="360316"/>
    <lineage>
        <taxon>Bacteria</taxon>
        <taxon>Pseudomonadati</taxon>
        <taxon>Pseudomonadota</taxon>
        <taxon>Gammaproteobacteria</taxon>
        <taxon>Methylococcales</taxon>
        <taxon>Crenotrichaceae</taxon>
        <taxon>Crenothrix</taxon>
    </lineage>
</organism>
<sequence length="106" mass="12392">MMNTGDQQFLHTLAEQLDKTIRKLLVDENVLTSKIGTRRVEELRVFWKQDLSAEEELDFKNTLDYWDKELLKTWARSKRAHHTRASVAQSLLKLNSGNSIKSYSLL</sequence>
<reference evidence="2" key="1">
    <citation type="submission" date="2017-02" db="EMBL/GenBank/DDBJ databases">
        <authorList>
            <person name="Daims H."/>
        </authorList>
    </citation>
    <scope>NUCLEOTIDE SEQUENCE [LARGE SCALE GENOMIC DNA]</scope>
</reference>
<proteinExistence type="predicted"/>
<name>A0A1R4H9U0_9GAMM</name>
<gene>
    <name evidence="1" type="ORF">CRENPOLYSF1_370003</name>
</gene>
<dbReference type="Proteomes" id="UP000195667">
    <property type="component" value="Unassembled WGS sequence"/>
</dbReference>
<accession>A0A1R4H9U0</accession>
<protein>
    <submittedName>
        <fullName evidence="1">Uncharacterized protein</fullName>
    </submittedName>
</protein>
<dbReference type="EMBL" id="FUKI01000112">
    <property type="protein sequence ID" value="SJM93028.1"/>
    <property type="molecule type" value="Genomic_DNA"/>
</dbReference>
<keyword evidence="2" id="KW-1185">Reference proteome</keyword>
<evidence type="ECO:0000313" key="1">
    <source>
        <dbReference type="EMBL" id="SJM93028.1"/>
    </source>
</evidence>